<dbReference type="Pfam" id="PF00719">
    <property type="entry name" value="Pyrophosphatase"/>
    <property type="match status" value="1"/>
</dbReference>
<comment type="cofactor">
    <cofactor evidence="1">
        <name>Mg(2+)</name>
        <dbReference type="ChEBI" id="CHEBI:18420"/>
    </cofactor>
</comment>
<dbReference type="Gene3D" id="3.90.80.10">
    <property type="entry name" value="Inorganic pyrophosphatase"/>
    <property type="match status" value="1"/>
</dbReference>
<comment type="caution">
    <text evidence="7">The sequence shown here is derived from an EMBL/GenBank/DDBJ whole genome shotgun (WGS) entry which is preliminary data.</text>
</comment>
<dbReference type="InterPro" id="IPR036649">
    <property type="entry name" value="Pyrophosphatase_sf"/>
</dbReference>
<dbReference type="AlphaFoldDB" id="A0A6N6MDP1"/>
<evidence type="ECO:0000256" key="5">
    <source>
        <dbReference type="ARBA" id="ARBA00022842"/>
    </source>
</evidence>
<dbReference type="SUPFAM" id="SSF50324">
    <property type="entry name" value="Inorganic pyrophosphatase"/>
    <property type="match status" value="1"/>
</dbReference>
<evidence type="ECO:0000256" key="1">
    <source>
        <dbReference type="ARBA" id="ARBA00001946"/>
    </source>
</evidence>
<reference evidence="7 8" key="1">
    <citation type="submission" date="2019-09" db="EMBL/GenBank/DDBJ databases">
        <authorList>
            <person name="Cao W.R."/>
        </authorList>
    </citation>
    <scope>NUCLEOTIDE SEQUENCE [LARGE SCALE GENOMIC DNA]</scope>
    <source>
        <strain evidence="7 8">B1N29</strain>
    </source>
</reference>
<dbReference type="Proteomes" id="UP000441333">
    <property type="component" value="Unassembled WGS sequence"/>
</dbReference>
<evidence type="ECO:0000313" key="8">
    <source>
        <dbReference type="Proteomes" id="UP000441333"/>
    </source>
</evidence>
<evidence type="ECO:0000256" key="6">
    <source>
        <dbReference type="SAM" id="SignalP"/>
    </source>
</evidence>
<dbReference type="GO" id="GO:0000287">
    <property type="term" value="F:magnesium ion binding"/>
    <property type="evidence" value="ECO:0007669"/>
    <property type="project" value="InterPro"/>
</dbReference>
<sequence>MHKPIRFLLLLLPLISLFNCNSTEKNKKQAPVKTTSEVITKKTNLLTDITPIFKDGDVNAVIEIPAGTVDKWELDKTTGEVKWEMVNNKPRVVNYIGYPGNYGMIPQTLLDKKHGGDGDPLDIIVLGPPAERGTQLKSKIIGVLYLSDGGEQDDKLIAVSSNSTLYQVNSIEELNSEFQGITTIIDIWFTNYKGPGKLNSNGFGDKTEATKILNDALKQYKVQR</sequence>
<keyword evidence="8" id="KW-1185">Reference proteome</keyword>
<feature type="chain" id="PRO_5026657834" description="inorganic diphosphatase" evidence="6">
    <location>
        <begin position="23"/>
        <end position="224"/>
    </location>
</feature>
<organism evidence="7 8">
    <name type="scientific">Pseudotamlana haliotis</name>
    <dbReference type="NCBI Taxonomy" id="2614804"/>
    <lineage>
        <taxon>Bacteria</taxon>
        <taxon>Pseudomonadati</taxon>
        <taxon>Bacteroidota</taxon>
        <taxon>Flavobacteriia</taxon>
        <taxon>Flavobacteriales</taxon>
        <taxon>Flavobacteriaceae</taxon>
        <taxon>Pseudotamlana</taxon>
    </lineage>
</organism>
<dbReference type="RefSeq" id="WP_150939480.1">
    <property type="nucleotide sequence ID" value="NZ_WAAT01000046.1"/>
</dbReference>
<dbReference type="EMBL" id="WAAT01000046">
    <property type="protein sequence ID" value="KAB1067422.1"/>
    <property type="molecule type" value="Genomic_DNA"/>
</dbReference>
<dbReference type="InterPro" id="IPR008162">
    <property type="entry name" value="Pyrophosphatase"/>
</dbReference>
<evidence type="ECO:0000313" key="7">
    <source>
        <dbReference type="EMBL" id="KAB1067422.1"/>
    </source>
</evidence>
<name>A0A6N6MDP1_9FLAO</name>
<evidence type="ECO:0000256" key="3">
    <source>
        <dbReference type="ARBA" id="ARBA00022723"/>
    </source>
</evidence>
<dbReference type="GO" id="GO:0004427">
    <property type="term" value="F:inorganic diphosphate phosphatase activity"/>
    <property type="evidence" value="ECO:0007669"/>
    <property type="project" value="UniProtKB-EC"/>
</dbReference>
<proteinExistence type="predicted"/>
<gene>
    <name evidence="7" type="ORF">F6U93_10260</name>
</gene>
<dbReference type="GO" id="GO:0006796">
    <property type="term" value="P:phosphate-containing compound metabolic process"/>
    <property type="evidence" value="ECO:0007669"/>
    <property type="project" value="InterPro"/>
</dbReference>
<dbReference type="PROSITE" id="PS00387">
    <property type="entry name" value="PPASE"/>
    <property type="match status" value="1"/>
</dbReference>
<dbReference type="PANTHER" id="PTHR10286">
    <property type="entry name" value="INORGANIC PYROPHOSPHATASE"/>
    <property type="match status" value="1"/>
</dbReference>
<protein>
    <recommendedName>
        <fullName evidence="2">inorganic diphosphatase</fullName>
        <ecNumber evidence="2">3.6.1.1</ecNumber>
    </recommendedName>
</protein>
<keyword evidence="6" id="KW-0732">Signal</keyword>
<keyword evidence="3" id="KW-0479">Metal-binding</keyword>
<dbReference type="EC" id="3.6.1.1" evidence="2"/>
<feature type="signal peptide" evidence="6">
    <location>
        <begin position="1"/>
        <end position="22"/>
    </location>
</feature>
<dbReference type="GO" id="GO:0005737">
    <property type="term" value="C:cytoplasm"/>
    <property type="evidence" value="ECO:0007669"/>
    <property type="project" value="InterPro"/>
</dbReference>
<keyword evidence="5" id="KW-0460">Magnesium</keyword>
<keyword evidence="4" id="KW-0378">Hydrolase</keyword>
<evidence type="ECO:0000256" key="2">
    <source>
        <dbReference type="ARBA" id="ARBA00012146"/>
    </source>
</evidence>
<accession>A0A6N6MDP1</accession>
<evidence type="ECO:0000256" key="4">
    <source>
        <dbReference type="ARBA" id="ARBA00022801"/>
    </source>
</evidence>